<gene>
    <name evidence="15" type="ORF">GZ085_10910</name>
</gene>
<dbReference type="InterPro" id="IPR037066">
    <property type="entry name" value="Plug_dom_sf"/>
</dbReference>
<dbReference type="Proteomes" id="UP000483432">
    <property type="component" value="Unassembled WGS sequence"/>
</dbReference>
<evidence type="ECO:0000256" key="1">
    <source>
        <dbReference type="ARBA" id="ARBA00004571"/>
    </source>
</evidence>
<dbReference type="PANTHER" id="PTHR30069:SF49">
    <property type="entry name" value="OUTER MEMBRANE PROTEIN C"/>
    <property type="match status" value="1"/>
</dbReference>
<dbReference type="InterPro" id="IPR036942">
    <property type="entry name" value="Beta-barrel_TonB_sf"/>
</dbReference>
<evidence type="ECO:0000259" key="14">
    <source>
        <dbReference type="Pfam" id="PF07715"/>
    </source>
</evidence>
<dbReference type="SUPFAM" id="SSF56935">
    <property type="entry name" value="Porins"/>
    <property type="match status" value="1"/>
</dbReference>
<evidence type="ECO:0000313" key="15">
    <source>
        <dbReference type="EMBL" id="NDP48872.1"/>
    </source>
</evidence>
<keyword evidence="5 10" id="KW-0812">Transmembrane</keyword>
<feature type="signal peptide" evidence="12">
    <location>
        <begin position="1"/>
        <end position="22"/>
    </location>
</feature>
<evidence type="ECO:0000256" key="5">
    <source>
        <dbReference type="ARBA" id="ARBA00022692"/>
    </source>
</evidence>
<protein>
    <submittedName>
        <fullName evidence="15">TonB-dependent receptor</fullName>
    </submittedName>
</protein>
<keyword evidence="4 10" id="KW-1134">Transmembrane beta strand</keyword>
<proteinExistence type="inferred from homology"/>
<reference evidence="15 16" key="1">
    <citation type="submission" date="2019-09" db="EMBL/GenBank/DDBJ databases">
        <title>H2 Metabolism Revealed by Metagenomic Analysis in Subglacial Sediment of East Antarctica.</title>
        <authorList>
            <person name="Yang Z."/>
            <person name="Zhang Y."/>
            <person name="Lv Y."/>
            <person name="Yan W."/>
            <person name="Xiao X."/>
            <person name="Sun B."/>
            <person name="Ma H."/>
        </authorList>
    </citation>
    <scope>NUCLEOTIDE SEQUENCE [LARGE SCALE GENOMIC DNA]</scope>
    <source>
        <strain evidence="15">Bin2_2</strain>
    </source>
</reference>
<dbReference type="PANTHER" id="PTHR30069">
    <property type="entry name" value="TONB-DEPENDENT OUTER MEMBRANE RECEPTOR"/>
    <property type="match status" value="1"/>
</dbReference>
<keyword evidence="9 10" id="KW-0998">Cell outer membrane</keyword>
<evidence type="ECO:0000256" key="2">
    <source>
        <dbReference type="ARBA" id="ARBA00009810"/>
    </source>
</evidence>
<dbReference type="Gene3D" id="2.170.130.10">
    <property type="entry name" value="TonB-dependent receptor, plug domain"/>
    <property type="match status" value="1"/>
</dbReference>
<feature type="domain" description="TonB-dependent receptor-like beta-barrel" evidence="13">
    <location>
        <begin position="246"/>
        <end position="694"/>
    </location>
</feature>
<evidence type="ECO:0000256" key="7">
    <source>
        <dbReference type="ARBA" id="ARBA00023136"/>
    </source>
</evidence>
<evidence type="ECO:0000256" key="10">
    <source>
        <dbReference type="PROSITE-ProRule" id="PRU01360"/>
    </source>
</evidence>
<comment type="similarity">
    <text evidence="2 10 11">Belongs to the TonB-dependent receptor family.</text>
</comment>
<dbReference type="AlphaFoldDB" id="A0A7C9P8T6"/>
<dbReference type="InterPro" id="IPR039426">
    <property type="entry name" value="TonB-dep_rcpt-like"/>
</dbReference>
<feature type="chain" id="PRO_5028832036" evidence="12">
    <location>
        <begin position="23"/>
        <end position="740"/>
    </location>
</feature>
<evidence type="ECO:0000259" key="13">
    <source>
        <dbReference type="Pfam" id="PF00593"/>
    </source>
</evidence>
<dbReference type="GO" id="GO:0015344">
    <property type="term" value="F:siderophore uptake transmembrane transporter activity"/>
    <property type="evidence" value="ECO:0007669"/>
    <property type="project" value="TreeGrafter"/>
</dbReference>
<name>A0A7C9P8T6_9PROT</name>
<comment type="subcellular location">
    <subcellularLocation>
        <location evidence="1 10">Cell outer membrane</location>
        <topology evidence="1 10">Multi-pass membrane protein</topology>
    </subcellularLocation>
</comment>
<keyword evidence="12" id="KW-0732">Signal</keyword>
<evidence type="ECO:0000313" key="16">
    <source>
        <dbReference type="Proteomes" id="UP000483432"/>
    </source>
</evidence>
<accession>A0A7C9P8T6</accession>
<keyword evidence="6 11" id="KW-0798">TonB box</keyword>
<evidence type="ECO:0000256" key="11">
    <source>
        <dbReference type="RuleBase" id="RU003357"/>
    </source>
</evidence>
<dbReference type="Pfam" id="PF07715">
    <property type="entry name" value="Plug"/>
    <property type="match status" value="1"/>
</dbReference>
<evidence type="ECO:0000256" key="3">
    <source>
        <dbReference type="ARBA" id="ARBA00022448"/>
    </source>
</evidence>
<evidence type="ECO:0000256" key="8">
    <source>
        <dbReference type="ARBA" id="ARBA00023170"/>
    </source>
</evidence>
<dbReference type="Gene3D" id="2.40.170.20">
    <property type="entry name" value="TonB-dependent receptor, beta-barrel domain"/>
    <property type="match status" value="1"/>
</dbReference>
<evidence type="ECO:0000256" key="12">
    <source>
        <dbReference type="SAM" id="SignalP"/>
    </source>
</evidence>
<dbReference type="EMBL" id="JAAFGW010000173">
    <property type="protein sequence ID" value="NDP48872.1"/>
    <property type="molecule type" value="Genomic_DNA"/>
</dbReference>
<dbReference type="InterPro" id="IPR000531">
    <property type="entry name" value="Beta-barrel_TonB"/>
</dbReference>
<feature type="domain" description="TonB-dependent receptor plug" evidence="14">
    <location>
        <begin position="66"/>
        <end position="152"/>
    </location>
</feature>
<dbReference type="PROSITE" id="PS52016">
    <property type="entry name" value="TONB_DEPENDENT_REC_3"/>
    <property type="match status" value="1"/>
</dbReference>
<sequence length="740" mass="80483">MTLNKKPLALAVSLAAAWSAHAAEPGSITSMATDATLATVVVVAPPEAELNSIVLDDDLLLRLRAATSDTASLLRDIPGVSLQGAGGVSSLPSIRGLADDRLRIKVDGMDLIAACPNHMNSALSYIDPTAVSTAQVYAGVTPVSVGGDSIGGSIVVESAGPAFAKPGQGTLKQGEVGAFYRSNGHALGGHLSATVASEQFSLNYQGSTAQSDNYTAGDAFKTFTATGRPGHILDLDEVGSSAYKSINQAVTLGWKGDTDLIEFRYGRQHIPYEAYPNQRMDMTDNVSDQFNLAYTGKQSWGMLKGRAYYEHTRHEMNFGDDKQLVYGTATNGMPMNTDGKNRGVTLAADVMVDPHNTLKVGTEYQAYRLDDGWPPSGTGMMAPSTFLNINDGQRDRYALFGEWDTRHTPQWTSLMGLRYEFVDMDAGNVNGYAPTNMMGSNQLADSTTFNARARDRHQTDHNWDLSALARYTPDVTQTYEAGFARKTRSPSLYERYVWSTWTMAAVMNNSAGDGNGYIGDIDLKPEVAHTLSLAADWHDADSKTWNLRVAPYYTHVSDYIDARCLSACTPSQFNVLKYINQSARLYGLDVSGTARLARMPRYGDFTLSGLMNYVRGENRDTNDGLYNIMPLNAKLALTQTLGRWTNTLEGQFVAAKDTVSDVRNEIRTSGYSLVHLRSSYEWKTVRLDLGVENLFDRGYAQPLGGAYVGQGTTMSINGVPWGIAVPGIGRTFYAGVNVKF</sequence>
<organism evidence="15 16">
    <name type="scientific">Sulfuriferula multivorans</name>
    <dbReference type="NCBI Taxonomy" id="1559896"/>
    <lineage>
        <taxon>Bacteria</taxon>
        <taxon>Pseudomonadati</taxon>
        <taxon>Pseudomonadota</taxon>
        <taxon>Betaproteobacteria</taxon>
        <taxon>Nitrosomonadales</taxon>
        <taxon>Sulfuricellaceae</taxon>
        <taxon>Sulfuriferula</taxon>
    </lineage>
</organism>
<evidence type="ECO:0000256" key="4">
    <source>
        <dbReference type="ARBA" id="ARBA00022452"/>
    </source>
</evidence>
<evidence type="ECO:0000256" key="6">
    <source>
        <dbReference type="ARBA" id="ARBA00023077"/>
    </source>
</evidence>
<dbReference type="InterPro" id="IPR012910">
    <property type="entry name" value="Plug_dom"/>
</dbReference>
<dbReference type="GO" id="GO:0009279">
    <property type="term" value="C:cell outer membrane"/>
    <property type="evidence" value="ECO:0007669"/>
    <property type="project" value="UniProtKB-SubCell"/>
</dbReference>
<keyword evidence="7 10" id="KW-0472">Membrane</keyword>
<keyword evidence="3 10" id="KW-0813">Transport</keyword>
<dbReference type="Pfam" id="PF00593">
    <property type="entry name" value="TonB_dep_Rec_b-barrel"/>
    <property type="match status" value="1"/>
</dbReference>
<keyword evidence="8 15" id="KW-0675">Receptor</keyword>
<dbReference type="GO" id="GO:0044718">
    <property type="term" value="P:siderophore transmembrane transport"/>
    <property type="evidence" value="ECO:0007669"/>
    <property type="project" value="TreeGrafter"/>
</dbReference>
<comment type="caution">
    <text evidence="15">The sequence shown here is derived from an EMBL/GenBank/DDBJ whole genome shotgun (WGS) entry which is preliminary data.</text>
</comment>
<evidence type="ECO:0000256" key="9">
    <source>
        <dbReference type="ARBA" id="ARBA00023237"/>
    </source>
</evidence>